<dbReference type="AlphaFoldDB" id="A0A7X5QND1"/>
<dbReference type="Proteomes" id="UP000547931">
    <property type="component" value="Unassembled WGS sequence"/>
</dbReference>
<sequence length="75" mass="8696">MKSSLLNMAELFMEEKNKKYFIDYLSLTPDVNESIAAEVIELLHQQRSYYLSYGATSLKETSFIYDLINLHVNGL</sequence>
<gene>
    <name evidence="1" type="ORF">C5470_14215</name>
</gene>
<proteinExistence type="predicted"/>
<protein>
    <submittedName>
        <fullName evidence="1">Uncharacterized protein</fullName>
    </submittedName>
</protein>
<name>A0A7X5QND1_9GAMM</name>
<reference evidence="1 2" key="1">
    <citation type="submission" date="2018-02" db="EMBL/GenBank/DDBJ databases">
        <authorList>
            <person name="Machado R.A."/>
        </authorList>
    </citation>
    <scope>NUCLEOTIDE SEQUENCE [LARGE SCALE GENOMIC DNA]</scope>
    <source>
        <strain evidence="1 2">DSM 23271</strain>
    </source>
</reference>
<dbReference type="RefSeq" id="WP_166290111.1">
    <property type="nucleotide sequence ID" value="NZ_CAWPIE010000016.1"/>
</dbReference>
<evidence type="ECO:0000313" key="1">
    <source>
        <dbReference type="EMBL" id="NHB97482.1"/>
    </source>
</evidence>
<evidence type="ECO:0000313" key="2">
    <source>
        <dbReference type="Proteomes" id="UP000547931"/>
    </source>
</evidence>
<dbReference type="EMBL" id="PUJV01000016">
    <property type="protein sequence ID" value="NHB97482.1"/>
    <property type="molecule type" value="Genomic_DNA"/>
</dbReference>
<organism evidence="1 2">
    <name type="scientific">Photorhabdus stackebrandtii</name>
    <dbReference type="NCBI Taxonomy" id="1123042"/>
    <lineage>
        <taxon>Bacteria</taxon>
        <taxon>Pseudomonadati</taxon>
        <taxon>Pseudomonadota</taxon>
        <taxon>Gammaproteobacteria</taxon>
        <taxon>Enterobacterales</taxon>
        <taxon>Morganellaceae</taxon>
        <taxon>Photorhabdus</taxon>
    </lineage>
</organism>
<comment type="caution">
    <text evidence="1">The sequence shown here is derived from an EMBL/GenBank/DDBJ whole genome shotgun (WGS) entry which is preliminary data.</text>
</comment>
<keyword evidence="2" id="KW-1185">Reference proteome</keyword>
<accession>A0A7X5QND1</accession>